<evidence type="ECO:0000313" key="3">
    <source>
        <dbReference type="EMBL" id="KAK4030801.1"/>
    </source>
</evidence>
<feature type="domain" description="Transposable element P transposase-like GTP-binding insertion" evidence="2">
    <location>
        <begin position="493"/>
        <end position="594"/>
    </location>
</feature>
<protein>
    <recommendedName>
        <fullName evidence="2">Transposable element P transposase-like GTP-binding insertion domain-containing protein</fullName>
    </recommendedName>
</protein>
<feature type="region of interest" description="Disordered" evidence="1">
    <location>
        <begin position="648"/>
        <end position="678"/>
    </location>
</feature>
<comment type="caution">
    <text evidence="3">The sequence shown here is derived from an EMBL/GenBank/DDBJ whole genome shotgun (WGS) entry which is preliminary data.</text>
</comment>
<proteinExistence type="predicted"/>
<sequence length="678" mass="77288">MKTVLKTVNGKRIEVPSRGRIKGTAVPTKFPICPSYLSRSKQPKRLLERLHMRQVAAKKSKEDVTVHQSPTDNVEKQSDIDIPSLDSDSSTVITEDNGLQDLHQAKDIKVPNQDWNLKHSSTDLDSYLLHEVTAVVHGGLLHVRKSMKINFITKKIEFHILNTPYTSTEYPEDFTEITCLQAVITKFSNAALCPGIVDEKYHTIKHIQIGTGSFDTGVSRSSTLIRFNDHGDRFSLHTNNKNLTAPELKIKLKEYKKEKRNAVKNTLRGNKRKKDAAAHLTALKKEFQVFKEDSVANILDGLSGKLALHFIFRHFSDPYEPHINCIKLCSHFPTCYYISVYVQETLNERLGLYLDEQPPQSLCTLKKREYSATSISVLRNMISAVAGNFGFNQIAIQELADYMRNRPMNERYCSLMWDEITISDDNRAELQDERLADHALVLIVRPYMTNKIQTIGVFPAKGAVKGKDLLKIVMKALILLEEVGSRVLSPSCGKRVSFEYLEKLYKLQNDKYDVVSRGGLRVTRKWTHAHIYPNSFQKMQVFFAAQVLSKSASDAIGYFHYDAGEKYEMQFNASQATANYILLANNWFDASNARFKGIGITLENWETNKKALADFYDFCEATEAYQNRGRKTRNNNVAQARRYSMPFVEEGYEEGEDDGAQNHLLHDDNDDSDYNSDD</sequence>
<reference evidence="3 4" key="1">
    <citation type="journal article" date="2023" name="Nucleic Acids Res.">
        <title>The hologenome of Daphnia magna reveals possible DNA methylation and microbiome-mediated evolution of the host genome.</title>
        <authorList>
            <person name="Chaturvedi A."/>
            <person name="Li X."/>
            <person name="Dhandapani V."/>
            <person name="Marshall H."/>
            <person name="Kissane S."/>
            <person name="Cuenca-Cambronero M."/>
            <person name="Asole G."/>
            <person name="Calvet F."/>
            <person name="Ruiz-Romero M."/>
            <person name="Marangio P."/>
            <person name="Guigo R."/>
            <person name="Rago D."/>
            <person name="Mirbahai L."/>
            <person name="Eastwood N."/>
            <person name="Colbourne J.K."/>
            <person name="Zhou J."/>
            <person name="Mallon E."/>
            <person name="Orsini L."/>
        </authorList>
    </citation>
    <scope>NUCLEOTIDE SEQUENCE [LARGE SCALE GENOMIC DNA]</scope>
    <source>
        <strain evidence="3">LRV0_1</strain>
    </source>
</reference>
<dbReference type="Proteomes" id="UP001234178">
    <property type="component" value="Unassembled WGS sequence"/>
</dbReference>
<feature type="region of interest" description="Disordered" evidence="1">
    <location>
        <begin position="57"/>
        <end position="81"/>
    </location>
</feature>
<accession>A0ABR0B092</accession>
<dbReference type="EMBL" id="JAOYFB010000039">
    <property type="protein sequence ID" value="KAK4030801.1"/>
    <property type="molecule type" value="Genomic_DNA"/>
</dbReference>
<feature type="compositionally biased region" description="Acidic residues" evidence="1">
    <location>
        <begin position="650"/>
        <end position="659"/>
    </location>
</feature>
<dbReference type="Pfam" id="PF21788">
    <property type="entry name" value="TNP-like_GBD"/>
    <property type="match status" value="1"/>
</dbReference>
<evidence type="ECO:0000313" key="4">
    <source>
        <dbReference type="Proteomes" id="UP001234178"/>
    </source>
</evidence>
<keyword evidence="4" id="KW-1185">Reference proteome</keyword>
<feature type="compositionally biased region" description="Acidic residues" evidence="1">
    <location>
        <begin position="668"/>
        <end position="678"/>
    </location>
</feature>
<evidence type="ECO:0000259" key="2">
    <source>
        <dbReference type="Pfam" id="PF21788"/>
    </source>
</evidence>
<gene>
    <name evidence="3" type="ORF">OUZ56_024140</name>
</gene>
<evidence type="ECO:0000256" key="1">
    <source>
        <dbReference type="SAM" id="MobiDB-lite"/>
    </source>
</evidence>
<name>A0ABR0B092_9CRUS</name>
<organism evidence="3 4">
    <name type="scientific">Daphnia magna</name>
    <dbReference type="NCBI Taxonomy" id="35525"/>
    <lineage>
        <taxon>Eukaryota</taxon>
        <taxon>Metazoa</taxon>
        <taxon>Ecdysozoa</taxon>
        <taxon>Arthropoda</taxon>
        <taxon>Crustacea</taxon>
        <taxon>Branchiopoda</taxon>
        <taxon>Diplostraca</taxon>
        <taxon>Cladocera</taxon>
        <taxon>Anomopoda</taxon>
        <taxon>Daphniidae</taxon>
        <taxon>Daphnia</taxon>
    </lineage>
</organism>
<dbReference type="InterPro" id="IPR048366">
    <property type="entry name" value="TNP-like_GBD"/>
</dbReference>